<dbReference type="Gene3D" id="1.10.12.10">
    <property type="entry name" value="Lyase 2-enoyl-coa Hydratase, Chain A, domain 2"/>
    <property type="match status" value="1"/>
</dbReference>
<dbReference type="InterPro" id="IPR029045">
    <property type="entry name" value="ClpP/crotonase-like_dom_sf"/>
</dbReference>
<evidence type="ECO:0000256" key="1">
    <source>
        <dbReference type="ARBA" id="ARBA00005254"/>
    </source>
</evidence>
<organism evidence="3">
    <name type="scientific">hydrothermal vent metagenome</name>
    <dbReference type="NCBI Taxonomy" id="652676"/>
    <lineage>
        <taxon>unclassified sequences</taxon>
        <taxon>metagenomes</taxon>
        <taxon>ecological metagenomes</taxon>
    </lineage>
</organism>
<dbReference type="PANTHER" id="PTHR11941:SF54">
    <property type="entry name" value="ENOYL-COA HYDRATASE, MITOCHONDRIAL"/>
    <property type="match status" value="1"/>
</dbReference>
<dbReference type="InterPro" id="IPR001753">
    <property type="entry name" value="Enoyl-CoA_hydra/iso"/>
</dbReference>
<dbReference type="GO" id="GO:0006635">
    <property type="term" value="P:fatty acid beta-oxidation"/>
    <property type="evidence" value="ECO:0007669"/>
    <property type="project" value="TreeGrafter"/>
</dbReference>
<comment type="similarity">
    <text evidence="1">Belongs to the enoyl-CoA hydratase/isomerase family.</text>
</comment>
<evidence type="ECO:0000313" key="3">
    <source>
        <dbReference type="EMBL" id="CUS50014.1"/>
    </source>
</evidence>
<dbReference type="EMBL" id="CZRL01000009">
    <property type="protein sequence ID" value="CUS50014.1"/>
    <property type="molecule type" value="Genomic_DNA"/>
</dbReference>
<dbReference type="GO" id="GO:0004300">
    <property type="term" value="F:enoyl-CoA hydratase activity"/>
    <property type="evidence" value="ECO:0007669"/>
    <property type="project" value="UniProtKB-EC"/>
</dbReference>
<sequence length="264" mass="28928">MTNITDKIIVEKNDGIGHLILNQPNKRNAISLEMWQGIESAAENFSNDNEVRVVVLSGAGDKAFSAGADISQFEENRASKEATDHYNQTVMATLDALDHLNKPTIAMIQGFCVGGGASVATHCDLRIAAENARFAIPPAKLGLAYRWEDVYPLVQLIGPTFAREILYTGRLFTAAEALQMGLVNRVVPIGELESYVADYASTIAGNAPLTVHAIKQTIQETLKDPQDRNLSLVEELVNACFASDDYREGRAAFMEKRKPNFKGR</sequence>
<proteinExistence type="inferred from homology"/>
<dbReference type="Gene3D" id="3.90.226.10">
    <property type="entry name" value="2-enoyl-CoA Hydratase, Chain A, domain 1"/>
    <property type="match status" value="1"/>
</dbReference>
<dbReference type="InterPro" id="IPR018376">
    <property type="entry name" value="Enoyl-CoA_hyd/isom_CS"/>
</dbReference>
<keyword evidence="2 3" id="KW-0456">Lyase</keyword>
<protein>
    <submittedName>
        <fullName evidence="3">Enoyl-CoA hydratase</fullName>
        <ecNumber evidence="3">4.2.1.17</ecNumber>
    </submittedName>
</protein>
<reference evidence="3" key="1">
    <citation type="submission" date="2015-10" db="EMBL/GenBank/DDBJ databases">
        <authorList>
            <person name="Gilbert D.G."/>
        </authorList>
    </citation>
    <scope>NUCLEOTIDE SEQUENCE</scope>
</reference>
<name>A0A160TR88_9ZZZZ</name>
<dbReference type="InterPro" id="IPR014748">
    <property type="entry name" value="Enoyl-CoA_hydra_C"/>
</dbReference>
<dbReference type="SUPFAM" id="SSF52096">
    <property type="entry name" value="ClpP/crotonase"/>
    <property type="match status" value="1"/>
</dbReference>
<dbReference type="Pfam" id="PF00378">
    <property type="entry name" value="ECH_1"/>
    <property type="match status" value="1"/>
</dbReference>
<evidence type="ECO:0000256" key="2">
    <source>
        <dbReference type="ARBA" id="ARBA00023239"/>
    </source>
</evidence>
<dbReference type="NCBIfam" id="NF004781">
    <property type="entry name" value="PRK06127.1"/>
    <property type="match status" value="1"/>
</dbReference>
<dbReference type="PANTHER" id="PTHR11941">
    <property type="entry name" value="ENOYL-COA HYDRATASE-RELATED"/>
    <property type="match status" value="1"/>
</dbReference>
<gene>
    <name evidence="3" type="ORF">MGWOODY_XGa1727</name>
</gene>
<dbReference type="CDD" id="cd06558">
    <property type="entry name" value="crotonase-like"/>
    <property type="match status" value="1"/>
</dbReference>
<dbReference type="AlphaFoldDB" id="A0A160TR88"/>
<accession>A0A160TR88</accession>
<dbReference type="EC" id="4.2.1.17" evidence="3"/>
<dbReference type="PROSITE" id="PS00166">
    <property type="entry name" value="ENOYL_COA_HYDRATASE"/>
    <property type="match status" value="1"/>
</dbReference>